<keyword evidence="2" id="KW-0547">Nucleotide-binding</keyword>
<dbReference type="InterPro" id="IPR027417">
    <property type="entry name" value="P-loop_NTPase"/>
</dbReference>
<name>A0ABM7Q1E3_9GAMM</name>
<dbReference type="CDD" id="cd19481">
    <property type="entry name" value="RecA-like_protease"/>
    <property type="match status" value="1"/>
</dbReference>
<evidence type="ECO:0000259" key="4">
    <source>
        <dbReference type="SMART" id="SM00382"/>
    </source>
</evidence>
<evidence type="ECO:0000256" key="3">
    <source>
        <dbReference type="ARBA" id="ARBA00022840"/>
    </source>
</evidence>
<dbReference type="InterPro" id="IPR003959">
    <property type="entry name" value="ATPase_AAA_core"/>
</dbReference>
<evidence type="ECO:0000313" key="5">
    <source>
        <dbReference type="EMBL" id="BCT91029.1"/>
    </source>
</evidence>
<protein>
    <submittedName>
        <fullName evidence="5">ATPase AAA</fullName>
    </submittedName>
</protein>
<dbReference type="PANTHER" id="PTHR23073">
    <property type="entry name" value="26S PROTEASOME REGULATORY SUBUNIT"/>
    <property type="match status" value="1"/>
</dbReference>
<dbReference type="InterPro" id="IPR054472">
    <property type="entry name" value="WHD"/>
</dbReference>
<keyword evidence="3" id="KW-0067">ATP-binding</keyword>
<evidence type="ECO:0000256" key="1">
    <source>
        <dbReference type="ARBA" id="ARBA00006914"/>
    </source>
</evidence>
<accession>A0ABM7Q1E3</accession>
<comment type="similarity">
    <text evidence="1">Belongs to the AAA ATPase family.</text>
</comment>
<keyword evidence="6" id="KW-1185">Reference proteome</keyword>
<gene>
    <name evidence="5" type="ORF">LYSCAS_00530</name>
</gene>
<dbReference type="SUPFAM" id="SSF52540">
    <property type="entry name" value="P-loop containing nucleoside triphosphate hydrolases"/>
    <property type="match status" value="1"/>
</dbReference>
<feature type="domain" description="AAA+ ATPase" evidence="4">
    <location>
        <begin position="604"/>
        <end position="736"/>
    </location>
</feature>
<dbReference type="Pfam" id="PF22977">
    <property type="entry name" value="WHD"/>
    <property type="match status" value="1"/>
</dbReference>
<dbReference type="InterPro" id="IPR003593">
    <property type="entry name" value="AAA+_ATPase"/>
</dbReference>
<reference evidence="5 6" key="1">
    <citation type="submission" date="2021-03" db="EMBL/GenBank/DDBJ databases">
        <title>Complete Genome Sequences of Two Lysobacter Strains Isolated from Sea Water (Lysobacter caseinilyticus) and Soil (Lysobacter helvus) in South Korea.</title>
        <authorList>
            <person name="Watanabe Y."/>
            <person name="Arakawa K."/>
        </authorList>
    </citation>
    <scope>NUCLEOTIDE SEQUENCE [LARGE SCALE GENOMIC DNA]</scope>
    <source>
        <strain evidence="5 6">KVB24</strain>
    </source>
</reference>
<evidence type="ECO:0000256" key="2">
    <source>
        <dbReference type="ARBA" id="ARBA00022741"/>
    </source>
</evidence>
<dbReference type="SMART" id="SM00382">
    <property type="entry name" value="AAA"/>
    <property type="match status" value="1"/>
</dbReference>
<dbReference type="EMBL" id="AP024545">
    <property type="protein sequence ID" value="BCT91029.1"/>
    <property type="molecule type" value="Genomic_DNA"/>
</dbReference>
<dbReference type="RefSeq" id="WP_213435067.1">
    <property type="nucleotide sequence ID" value="NZ_AP024545.1"/>
</dbReference>
<dbReference type="InterPro" id="IPR050221">
    <property type="entry name" value="26S_Proteasome_ATPase"/>
</dbReference>
<dbReference type="Gene3D" id="3.40.50.300">
    <property type="entry name" value="P-loop containing nucleotide triphosphate hydrolases"/>
    <property type="match status" value="1"/>
</dbReference>
<dbReference type="Proteomes" id="UP000681317">
    <property type="component" value="Chromosome"/>
</dbReference>
<dbReference type="Pfam" id="PF00004">
    <property type="entry name" value="AAA"/>
    <property type="match status" value="1"/>
</dbReference>
<organism evidence="5 6">
    <name type="scientific">Noviluteimonas caseinilytica</name>
    <dbReference type="NCBI Taxonomy" id="2675101"/>
    <lineage>
        <taxon>Bacteria</taxon>
        <taxon>Pseudomonadati</taxon>
        <taxon>Pseudomonadota</taxon>
        <taxon>Gammaproteobacteria</taxon>
        <taxon>Lysobacterales</taxon>
        <taxon>Lysobacteraceae</taxon>
        <taxon>Noviluteimonas</taxon>
    </lineage>
</organism>
<sequence>MARIQVLVAATSPDIEAEGIAAAVENCVDMALVAGRAVPIADIEALLAAIPRDPPRVLVLVGPDHETEFAERRLTGRVGLVVIRVGTPFGNLVRTAFNDIGLQNLLDQIRVLAEPHGVAPADVAPLGEDATMPADGPLLRAGIAWLHATLRHAASNVGAAHGDLPGLTVAPARVVEQLDDATSPPDDALTEANTALDKALAAAHARDEPLAAVVSAMELTDLELRVLLLALAPELDPRYQRCIGVLLDDLGRRVGTLGLCAGLLGDPVDVRFQLEATGNLARWRVFDMPGALLPPADEPLRLDPSLVAWILGDDDALLRDARIRRLFRLAPWPGAALIDSETLRAHAAAVVRQLATAAQSQWLLLAGDDGAGWQALLELGAQAQQSELLRLEGTRIAALDANDLEDTGIRIGRAALLADRPLVVDLTHVDADSDDTLRRALAAIGRTGAHAGVIHADASRLARLLGAMPFDRLPAPPLSAATHVDALREAAHTAGLTLSEAQAAHATRRFALSIAGIDEAMRLASSTATGTPEQRLDHFLLACKQVASGGISRLVERIEPVFSLDDVILPKDRKDQLDEIVDNVLLSDRVLTDWSFGDQLPYGRGVTALFHGPSGTGKTMAALAVARKLGIQILRIDLSRVVSKYIGDTEKNIDRVFEDAQRSGSALLIDEADALLGKRSEVKDAHDRYANIEVAYLLQRMEAYEGLAILTTNLRQNLDAAFLRRLRFIIDFPRPDAEARDRIWRSCLPAKARGALDDAAFRLLGRRIDLTGGHIRQITLRAAFIAAAADKKIDLSHIARATNAEFAKLGMPPVQLDTDVRKVA</sequence>
<evidence type="ECO:0000313" key="6">
    <source>
        <dbReference type="Proteomes" id="UP000681317"/>
    </source>
</evidence>
<proteinExistence type="inferred from homology"/>